<accession>A0A1I5UKX7</accession>
<dbReference type="Pfam" id="PF01494">
    <property type="entry name" value="FAD_binding_3"/>
    <property type="match status" value="1"/>
</dbReference>
<feature type="domain" description="FAD-binding" evidence="2">
    <location>
        <begin position="19"/>
        <end position="353"/>
    </location>
</feature>
<sequence length="492" mass="52203">MPAARGRSATLGGVSGPAPVVVVGAGPVGTTAALLLARRGLDVLLVDRRRHPYGLPRAVHLDDEALRALADAGVAGEFLARSRPMAGLRLLDARHRVLAEFRRRPDAGRHGWPQASMFHQPDLEDVLRAAVARSPRIEVCRGAELVGAEEADRCVTVTLRDPDTGARRDVVASAVLGCDGARSTVRDLVGARMRDLGRPDRWLVADLRSTAPLPVWPGVHQVCDPARAATFMPVSGDRYRFEARLLPGERPGDVDLPGLLDPFGARDAEVVRAAEYVHRAQVADRWRRGRVLLAGDAAHLTPPFVGQGLGLGLRDVHQLAWKVADVVTGAAGEDLLDTHQAERAPHARALVRLAALVGRLMTGGGAAAAPVRRAVLAAVGRVPALAAYATDSRTPALRRGPLVDRRGRAGRRLAGTLVPRARVRVDGRECRLDDVLGSGPAVLELAGGALVVGAGGRRRAVEDVDGALTAWLRAGRAARVTVRPDRIVGSAR</sequence>
<dbReference type="InterPro" id="IPR036188">
    <property type="entry name" value="FAD/NAD-bd_sf"/>
</dbReference>
<gene>
    <name evidence="3" type="ORF">SAMN05660464_0292</name>
</gene>
<dbReference type="NCBIfam" id="NF004829">
    <property type="entry name" value="PRK06183.1-3"/>
    <property type="match status" value="1"/>
</dbReference>
<dbReference type="InterPro" id="IPR050631">
    <property type="entry name" value="PheA/TfdB_FAD_monoxygenase"/>
</dbReference>
<reference evidence="4" key="1">
    <citation type="submission" date="2016-10" db="EMBL/GenBank/DDBJ databases">
        <authorList>
            <person name="Varghese N."/>
            <person name="Submissions S."/>
        </authorList>
    </citation>
    <scope>NUCLEOTIDE SEQUENCE [LARGE SCALE GENOMIC DNA]</scope>
    <source>
        <strain evidence="4">DSM 44208</strain>
    </source>
</reference>
<dbReference type="Proteomes" id="UP000198857">
    <property type="component" value="Unassembled WGS sequence"/>
</dbReference>
<evidence type="ECO:0000313" key="3">
    <source>
        <dbReference type="EMBL" id="SFP95924.1"/>
    </source>
</evidence>
<dbReference type="InterPro" id="IPR002938">
    <property type="entry name" value="FAD-bd"/>
</dbReference>
<keyword evidence="4" id="KW-1185">Reference proteome</keyword>
<evidence type="ECO:0000313" key="4">
    <source>
        <dbReference type="Proteomes" id="UP000198857"/>
    </source>
</evidence>
<evidence type="ECO:0000259" key="2">
    <source>
        <dbReference type="Pfam" id="PF01494"/>
    </source>
</evidence>
<dbReference type="GO" id="GO:0008688">
    <property type="term" value="F:3-(3-hydroxyphenyl)propionate hydroxylase activity"/>
    <property type="evidence" value="ECO:0007669"/>
    <property type="project" value="TreeGrafter"/>
</dbReference>
<dbReference type="AlphaFoldDB" id="A0A1I5UKX7"/>
<dbReference type="GO" id="GO:0019622">
    <property type="term" value="P:3-(3-hydroxy)phenylpropionate catabolic process"/>
    <property type="evidence" value="ECO:0007669"/>
    <property type="project" value="TreeGrafter"/>
</dbReference>
<name>A0A1I5UKX7_9ACTN</name>
<dbReference type="PANTHER" id="PTHR43476">
    <property type="entry name" value="3-(3-HYDROXY-PHENYL)PROPIONATE/3-HYDROXYCINNAMIC ACID HYDROXYLASE"/>
    <property type="match status" value="1"/>
</dbReference>
<dbReference type="PANTHER" id="PTHR43476:SF3">
    <property type="entry name" value="FAD-BINDING MONOOXYGENASE"/>
    <property type="match status" value="1"/>
</dbReference>
<organism evidence="3 4">
    <name type="scientific">Geodermatophilus dictyosporus</name>
    <dbReference type="NCBI Taxonomy" id="1523247"/>
    <lineage>
        <taxon>Bacteria</taxon>
        <taxon>Bacillati</taxon>
        <taxon>Actinomycetota</taxon>
        <taxon>Actinomycetes</taxon>
        <taxon>Geodermatophilales</taxon>
        <taxon>Geodermatophilaceae</taxon>
        <taxon>Geodermatophilus</taxon>
    </lineage>
</organism>
<keyword evidence="1" id="KW-0560">Oxidoreductase</keyword>
<evidence type="ECO:0000256" key="1">
    <source>
        <dbReference type="ARBA" id="ARBA00023002"/>
    </source>
</evidence>
<dbReference type="GO" id="GO:0071949">
    <property type="term" value="F:FAD binding"/>
    <property type="evidence" value="ECO:0007669"/>
    <property type="project" value="InterPro"/>
</dbReference>
<dbReference type="EMBL" id="FOWQ01000011">
    <property type="protein sequence ID" value="SFP95924.1"/>
    <property type="molecule type" value="Genomic_DNA"/>
</dbReference>
<dbReference type="PRINTS" id="PR00420">
    <property type="entry name" value="RNGMNOXGNASE"/>
</dbReference>
<proteinExistence type="predicted"/>
<dbReference type="STRING" id="1523247.SAMN05660464_0292"/>
<dbReference type="SUPFAM" id="SSF51905">
    <property type="entry name" value="FAD/NAD(P)-binding domain"/>
    <property type="match status" value="1"/>
</dbReference>
<dbReference type="Gene3D" id="3.30.70.2450">
    <property type="match status" value="1"/>
</dbReference>
<protein>
    <submittedName>
        <fullName evidence="3">3-(3-hydroxy-phenyl)propionate hydroxylase</fullName>
    </submittedName>
</protein>
<dbReference type="Gene3D" id="3.50.50.60">
    <property type="entry name" value="FAD/NAD(P)-binding domain"/>
    <property type="match status" value="1"/>
</dbReference>